<gene>
    <name evidence="2" type="ORF">BKA67DRAFT_571621</name>
</gene>
<dbReference type="GeneID" id="70132132"/>
<evidence type="ECO:0000313" key="2">
    <source>
        <dbReference type="EMBL" id="KAH6651702.1"/>
    </source>
</evidence>
<sequence>MLVHPGKTTNTALRRGTALIRHLFGYSETHDAMVALRQRQMSIEHLDQEHSKAFKNGLLSILSTELAMHTMAQLIDGLPTASIARKTRGSGLRIGHPIYRHTEICDPAIPMAKEFRETFDPLLLVFDTLVIQRFQKALPGSRSFQLSLLELMARSVHQIAVHLCNLEPKLHTKEDIASVLSWRHEPETVEIMPGEWYTFESRFEPHPTLFFQGMYMDSDQYPDGLADVAGYWAEDLIFGGVVLFQHTVDENELGDAFLHTGRQGANQTIRVWRPTDSQLADLMLFLTSDPAGNSDCPLPLMATSTNYRVDDWDAMAIYGIFRDRWERKLPQEKDVSNVRLNSGDYPELEQMFVNVNSGPSFDIPVASRSQCAPVDRNMLDEPRNDNETLGSSHSQGGIDASNEEYDDLDNF</sequence>
<organism evidence="2 3">
    <name type="scientific">Truncatella angustata</name>
    <dbReference type="NCBI Taxonomy" id="152316"/>
    <lineage>
        <taxon>Eukaryota</taxon>
        <taxon>Fungi</taxon>
        <taxon>Dikarya</taxon>
        <taxon>Ascomycota</taxon>
        <taxon>Pezizomycotina</taxon>
        <taxon>Sordariomycetes</taxon>
        <taxon>Xylariomycetidae</taxon>
        <taxon>Amphisphaeriales</taxon>
        <taxon>Sporocadaceae</taxon>
        <taxon>Truncatella</taxon>
    </lineage>
</organism>
<evidence type="ECO:0000313" key="3">
    <source>
        <dbReference type="Proteomes" id="UP000758603"/>
    </source>
</evidence>
<dbReference type="AlphaFoldDB" id="A0A9P8UGP2"/>
<name>A0A9P8UGP2_9PEZI</name>
<reference evidence="2" key="1">
    <citation type="journal article" date="2021" name="Nat. Commun.">
        <title>Genetic determinants of endophytism in the Arabidopsis root mycobiome.</title>
        <authorList>
            <person name="Mesny F."/>
            <person name="Miyauchi S."/>
            <person name="Thiergart T."/>
            <person name="Pickel B."/>
            <person name="Atanasova L."/>
            <person name="Karlsson M."/>
            <person name="Huettel B."/>
            <person name="Barry K.W."/>
            <person name="Haridas S."/>
            <person name="Chen C."/>
            <person name="Bauer D."/>
            <person name="Andreopoulos W."/>
            <person name="Pangilinan J."/>
            <person name="LaButti K."/>
            <person name="Riley R."/>
            <person name="Lipzen A."/>
            <person name="Clum A."/>
            <person name="Drula E."/>
            <person name="Henrissat B."/>
            <person name="Kohler A."/>
            <person name="Grigoriev I.V."/>
            <person name="Martin F.M."/>
            <person name="Hacquard S."/>
        </authorList>
    </citation>
    <scope>NUCLEOTIDE SEQUENCE</scope>
    <source>
        <strain evidence="2">MPI-SDFR-AT-0073</strain>
    </source>
</reference>
<accession>A0A9P8UGP2</accession>
<dbReference type="RefSeq" id="XP_045955980.1">
    <property type="nucleotide sequence ID" value="XM_046103240.1"/>
</dbReference>
<dbReference type="EMBL" id="JAGPXC010000006">
    <property type="protein sequence ID" value="KAH6651702.1"/>
    <property type="molecule type" value="Genomic_DNA"/>
</dbReference>
<feature type="region of interest" description="Disordered" evidence="1">
    <location>
        <begin position="376"/>
        <end position="411"/>
    </location>
</feature>
<feature type="compositionally biased region" description="Acidic residues" evidence="1">
    <location>
        <begin position="401"/>
        <end position="411"/>
    </location>
</feature>
<dbReference type="Proteomes" id="UP000758603">
    <property type="component" value="Unassembled WGS sequence"/>
</dbReference>
<protein>
    <submittedName>
        <fullName evidence="2">Uncharacterized protein</fullName>
    </submittedName>
</protein>
<keyword evidence="3" id="KW-1185">Reference proteome</keyword>
<evidence type="ECO:0000256" key="1">
    <source>
        <dbReference type="SAM" id="MobiDB-lite"/>
    </source>
</evidence>
<feature type="compositionally biased region" description="Basic and acidic residues" evidence="1">
    <location>
        <begin position="377"/>
        <end position="386"/>
    </location>
</feature>
<dbReference type="OrthoDB" id="4777042at2759"/>
<proteinExistence type="predicted"/>
<comment type="caution">
    <text evidence="2">The sequence shown here is derived from an EMBL/GenBank/DDBJ whole genome shotgun (WGS) entry which is preliminary data.</text>
</comment>